<organism evidence="2">
    <name type="scientific">mine drainage metagenome</name>
    <dbReference type="NCBI Taxonomy" id="410659"/>
    <lineage>
        <taxon>unclassified sequences</taxon>
        <taxon>metagenomes</taxon>
        <taxon>ecological metagenomes</taxon>
    </lineage>
</organism>
<protein>
    <submittedName>
        <fullName evidence="2">Uncharacterized protein</fullName>
    </submittedName>
</protein>
<reference evidence="2" key="1">
    <citation type="submission" date="2016-10" db="EMBL/GenBank/DDBJ databases">
        <title>Sequence of Gallionella enrichment culture.</title>
        <authorList>
            <person name="Poehlein A."/>
            <person name="Muehling M."/>
            <person name="Daniel R."/>
        </authorList>
    </citation>
    <scope>NUCLEOTIDE SEQUENCE</scope>
</reference>
<feature type="compositionally biased region" description="Polar residues" evidence="1">
    <location>
        <begin position="39"/>
        <end position="48"/>
    </location>
</feature>
<evidence type="ECO:0000256" key="1">
    <source>
        <dbReference type="SAM" id="MobiDB-lite"/>
    </source>
</evidence>
<accession>A0A1J5P7A1</accession>
<feature type="region of interest" description="Disordered" evidence="1">
    <location>
        <begin position="189"/>
        <end position="208"/>
    </location>
</feature>
<evidence type="ECO:0000313" key="2">
    <source>
        <dbReference type="EMBL" id="OIQ63332.1"/>
    </source>
</evidence>
<comment type="caution">
    <text evidence="2">The sequence shown here is derived from an EMBL/GenBank/DDBJ whole genome shotgun (WGS) entry which is preliminary data.</text>
</comment>
<dbReference type="EMBL" id="MLJW01009099">
    <property type="protein sequence ID" value="OIQ63332.1"/>
    <property type="molecule type" value="Genomic_DNA"/>
</dbReference>
<gene>
    <name evidence="2" type="ORF">GALL_551270</name>
</gene>
<name>A0A1J5P7A1_9ZZZZ</name>
<sequence>MANSMPMTPKFIRPAAALAPVNAGRRKKASGISGWATRPSHQTKSPPANTVAAAASRMDGAVQPSAWPSIKANNRAARHTVASACPPASSRRWISPWDSRTERAVSSNAASPTGRLIQKIARQPSASTSSPPSVGPATNATPDIPAHRPMARARRRASTKACRRMASELGSSAAAPTPCATRAALSQVRFGERAHSSEASTNTTRPMV</sequence>
<feature type="compositionally biased region" description="Polar residues" evidence="1">
    <location>
        <begin position="197"/>
        <end position="208"/>
    </location>
</feature>
<feature type="compositionally biased region" description="Basic residues" evidence="1">
    <location>
        <begin position="149"/>
        <end position="158"/>
    </location>
</feature>
<feature type="compositionally biased region" description="Polar residues" evidence="1">
    <location>
        <begin position="124"/>
        <end position="141"/>
    </location>
</feature>
<proteinExistence type="predicted"/>
<dbReference type="AlphaFoldDB" id="A0A1J5P7A1"/>
<feature type="region of interest" description="Disordered" evidence="1">
    <location>
        <begin position="121"/>
        <end position="158"/>
    </location>
</feature>
<feature type="region of interest" description="Disordered" evidence="1">
    <location>
        <begin position="29"/>
        <end position="48"/>
    </location>
</feature>